<dbReference type="Gene3D" id="1.20.1290.10">
    <property type="entry name" value="AhpD-like"/>
    <property type="match status" value="2"/>
</dbReference>
<dbReference type="Proteomes" id="UP001595755">
    <property type="component" value="Unassembled WGS sequence"/>
</dbReference>
<feature type="domain" description="Carboxymuconolactone decarboxylase-like" evidence="1">
    <location>
        <begin position="23"/>
        <end position="99"/>
    </location>
</feature>
<feature type="domain" description="Carboxymuconolactone decarboxylase-like" evidence="1">
    <location>
        <begin position="137"/>
        <end position="215"/>
    </location>
</feature>
<dbReference type="PANTHER" id="PTHR33930">
    <property type="entry name" value="ALKYL HYDROPEROXIDE REDUCTASE AHPD"/>
    <property type="match status" value="1"/>
</dbReference>
<dbReference type="Pfam" id="PF02627">
    <property type="entry name" value="CMD"/>
    <property type="match status" value="2"/>
</dbReference>
<dbReference type="InterPro" id="IPR003779">
    <property type="entry name" value="CMD-like"/>
</dbReference>
<dbReference type="InterPro" id="IPR004675">
    <property type="entry name" value="AhpD_core"/>
</dbReference>
<dbReference type="EMBL" id="JBHSED010000003">
    <property type="protein sequence ID" value="MFC4302132.1"/>
    <property type="molecule type" value="Genomic_DNA"/>
</dbReference>
<evidence type="ECO:0000313" key="3">
    <source>
        <dbReference type="Proteomes" id="UP001595755"/>
    </source>
</evidence>
<proteinExistence type="predicted"/>
<name>A0ABV8S580_9BACL</name>
<dbReference type="RefSeq" id="WP_204600976.1">
    <property type="nucleotide sequence ID" value="NZ_JBHSED010000003.1"/>
</dbReference>
<accession>A0ABV8S580</accession>
<keyword evidence="3" id="KW-1185">Reference proteome</keyword>
<organism evidence="2 3">
    <name type="scientific">Cohnella boryungensis</name>
    <dbReference type="NCBI Taxonomy" id="768479"/>
    <lineage>
        <taxon>Bacteria</taxon>
        <taxon>Bacillati</taxon>
        <taxon>Bacillota</taxon>
        <taxon>Bacilli</taxon>
        <taxon>Bacillales</taxon>
        <taxon>Paenibacillaceae</taxon>
        <taxon>Cohnella</taxon>
    </lineage>
</organism>
<evidence type="ECO:0000313" key="2">
    <source>
        <dbReference type="EMBL" id="MFC4302132.1"/>
    </source>
</evidence>
<protein>
    <submittedName>
        <fullName evidence="2">Carboxymuconolactone decarboxylase family protein</fullName>
    </submittedName>
</protein>
<evidence type="ECO:0000259" key="1">
    <source>
        <dbReference type="Pfam" id="PF02627"/>
    </source>
</evidence>
<dbReference type="InterPro" id="IPR029032">
    <property type="entry name" value="AhpD-like"/>
</dbReference>
<gene>
    <name evidence="2" type="ORF">ACFO1S_01610</name>
</gene>
<dbReference type="SUPFAM" id="SSF69118">
    <property type="entry name" value="AhpD-like"/>
    <property type="match status" value="2"/>
</dbReference>
<dbReference type="NCBIfam" id="TIGR00778">
    <property type="entry name" value="ahpD_dom"/>
    <property type="match status" value="1"/>
</dbReference>
<reference evidence="3" key="1">
    <citation type="journal article" date="2019" name="Int. J. Syst. Evol. Microbiol.">
        <title>The Global Catalogue of Microorganisms (GCM) 10K type strain sequencing project: providing services to taxonomists for standard genome sequencing and annotation.</title>
        <authorList>
            <consortium name="The Broad Institute Genomics Platform"/>
            <consortium name="The Broad Institute Genome Sequencing Center for Infectious Disease"/>
            <person name="Wu L."/>
            <person name="Ma J."/>
        </authorList>
    </citation>
    <scope>NUCLEOTIDE SEQUENCE [LARGE SCALE GENOMIC DNA]</scope>
    <source>
        <strain evidence="3">CGMCC 4.1641</strain>
    </source>
</reference>
<dbReference type="PANTHER" id="PTHR33930:SF8">
    <property type="entry name" value="4-CARBOXYMUCONOLACTONE DECARBOXYLASE"/>
    <property type="match status" value="1"/>
</dbReference>
<comment type="caution">
    <text evidence="2">The sequence shown here is derived from an EMBL/GenBank/DDBJ whole genome shotgun (WGS) entry which is preliminary data.</text>
</comment>
<sequence>MSQESLYVRRAPSFSSKLFGLAPEAFQAFGEFNKQALAEGALTVRVKELIAVGITHITGCPYCIEAHTGKAKAEQASLGELAEVIAVAAAVNAHASYYHGVNLLAAYEGGKEEGSDLYPLANLARAEQLAELNPQGATSFERYVDQALKAGKLTEKEKLLIAVGAAFVTGGAYSIEIFTAQAKAAGVTLQEIAETLLVAAVLNAGAVVAHRVNALHAFERE</sequence>